<dbReference type="Gene3D" id="3.40.630.30">
    <property type="match status" value="1"/>
</dbReference>
<evidence type="ECO:0000313" key="3">
    <source>
        <dbReference type="Proteomes" id="UP001500305"/>
    </source>
</evidence>
<dbReference type="InterPro" id="IPR016181">
    <property type="entry name" value="Acyl_CoA_acyltransferase"/>
</dbReference>
<dbReference type="Proteomes" id="UP001500305">
    <property type="component" value="Unassembled WGS sequence"/>
</dbReference>
<evidence type="ECO:0000259" key="1">
    <source>
        <dbReference type="PROSITE" id="PS51186"/>
    </source>
</evidence>
<sequence length="178" mass="19829">MEHPAEIIRNDRVELRRWRADDAAAMDRLVIDALPHLLPWMPWAAEHDFAAVADYTARSEQWWLDGEAYNFAITTDGELVGSCSLMRRIGPGALEIGYWIHQGWTGRGLVTMAAAALVREAFALPEVERLEIHTDSANTASIAVARRLGFTEISRRPSPGGPCAPARAGVDVIWELRR</sequence>
<reference evidence="3" key="1">
    <citation type="journal article" date="2019" name="Int. J. Syst. Evol. Microbiol.">
        <title>The Global Catalogue of Microorganisms (GCM) 10K type strain sequencing project: providing services to taxonomists for standard genome sequencing and annotation.</title>
        <authorList>
            <consortium name="The Broad Institute Genomics Platform"/>
            <consortium name="The Broad Institute Genome Sequencing Center for Infectious Disease"/>
            <person name="Wu L."/>
            <person name="Ma J."/>
        </authorList>
    </citation>
    <scope>NUCLEOTIDE SEQUENCE [LARGE SCALE GENOMIC DNA]</scope>
    <source>
        <strain evidence="3">JCM 7356</strain>
    </source>
</reference>
<protein>
    <submittedName>
        <fullName evidence="2">GNAT family N-acetyltransferase</fullName>
    </submittedName>
</protein>
<dbReference type="EMBL" id="BAAATR010000010">
    <property type="protein sequence ID" value="GAA2244903.1"/>
    <property type="molecule type" value="Genomic_DNA"/>
</dbReference>
<evidence type="ECO:0000313" key="2">
    <source>
        <dbReference type="EMBL" id="GAA2244903.1"/>
    </source>
</evidence>
<feature type="domain" description="N-acetyltransferase" evidence="1">
    <location>
        <begin position="13"/>
        <end position="178"/>
    </location>
</feature>
<dbReference type="PANTHER" id="PTHR43441">
    <property type="entry name" value="RIBOSOMAL-PROTEIN-SERINE ACETYLTRANSFERASE"/>
    <property type="match status" value="1"/>
</dbReference>
<dbReference type="PROSITE" id="PS51186">
    <property type="entry name" value="GNAT"/>
    <property type="match status" value="1"/>
</dbReference>
<accession>A0ABP5QVF6</accession>
<organism evidence="2 3">
    <name type="scientific">Kitasatospora cystarginea</name>
    <dbReference type="NCBI Taxonomy" id="58350"/>
    <lineage>
        <taxon>Bacteria</taxon>
        <taxon>Bacillati</taxon>
        <taxon>Actinomycetota</taxon>
        <taxon>Actinomycetes</taxon>
        <taxon>Kitasatosporales</taxon>
        <taxon>Streptomycetaceae</taxon>
        <taxon>Kitasatospora</taxon>
    </lineage>
</organism>
<dbReference type="SUPFAM" id="SSF55729">
    <property type="entry name" value="Acyl-CoA N-acyltransferases (Nat)"/>
    <property type="match status" value="1"/>
</dbReference>
<dbReference type="Pfam" id="PF13302">
    <property type="entry name" value="Acetyltransf_3"/>
    <property type="match status" value="1"/>
</dbReference>
<dbReference type="RefSeq" id="WP_344636709.1">
    <property type="nucleotide sequence ID" value="NZ_BAAATR010000010.1"/>
</dbReference>
<dbReference type="InterPro" id="IPR051908">
    <property type="entry name" value="Ribosomal_N-acetyltransferase"/>
</dbReference>
<comment type="caution">
    <text evidence="2">The sequence shown here is derived from an EMBL/GenBank/DDBJ whole genome shotgun (WGS) entry which is preliminary data.</text>
</comment>
<gene>
    <name evidence="2" type="ORF">GCM10010430_28450</name>
</gene>
<name>A0ABP5QVF6_9ACTN</name>
<keyword evidence="3" id="KW-1185">Reference proteome</keyword>
<dbReference type="InterPro" id="IPR000182">
    <property type="entry name" value="GNAT_dom"/>
</dbReference>
<dbReference type="PANTHER" id="PTHR43441:SF2">
    <property type="entry name" value="FAMILY ACETYLTRANSFERASE, PUTATIVE (AFU_ORTHOLOGUE AFUA_7G00850)-RELATED"/>
    <property type="match status" value="1"/>
</dbReference>
<proteinExistence type="predicted"/>